<feature type="region of interest" description="Disordered" evidence="1">
    <location>
        <begin position="256"/>
        <end position="281"/>
    </location>
</feature>
<dbReference type="RefSeq" id="XP_005792817.1">
    <property type="nucleotide sequence ID" value="XM_005792760.1"/>
</dbReference>
<dbReference type="HOGENOM" id="CLU_991866_0_0_1"/>
<evidence type="ECO:0000313" key="3">
    <source>
        <dbReference type="EnsemblProtists" id="EOD08064"/>
    </source>
</evidence>
<feature type="domain" description="CRAL-TRIO" evidence="2">
    <location>
        <begin position="80"/>
        <end position="272"/>
    </location>
</feature>
<dbReference type="KEGG" id="ehx:EMIHUDRAFT_372044"/>
<sequence length="281" mass="29068">MSTASSLADPSLTAAIFSIATHQDADEAVAAAMRRLVRQEPGWLRCFLWHASGSADGCVQLVRSNLSWSAAGVGPCTDAEAAHRLRFGVARLAARRDGAGRPVIVLGFDALRRMLDAGHTLDEVASAHVWWLKDLLLREEGGTSHGVSLVQDLAGMTAADVSSFVMPSALLTQLNYARLLTAAFPCEYGALVILDAPAAFGMLWSVVRPVLPAALAERVSFCARDGAEEGGGAVAAGPDATLDVKAVAAAIEAAPRPSAAGPGRGGAVSDAAGPGAWSSWW</sequence>
<dbReference type="GeneID" id="17285659"/>
<evidence type="ECO:0000259" key="2">
    <source>
        <dbReference type="PROSITE" id="PS50191"/>
    </source>
</evidence>
<organism evidence="3 4">
    <name type="scientific">Emiliania huxleyi (strain CCMP1516)</name>
    <dbReference type="NCBI Taxonomy" id="280463"/>
    <lineage>
        <taxon>Eukaryota</taxon>
        <taxon>Haptista</taxon>
        <taxon>Haptophyta</taxon>
        <taxon>Prymnesiophyceae</taxon>
        <taxon>Isochrysidales</taxon>
        <taxon>Noelaerhabdaceae</taxon>
        <taxon>Emiliania</taxon>
    </lineage>
</organism>
<keyword evidence="4" id="KW-1185">Reference proteome</keyword>
<dbReference type="CDD" id="cd00170">
    <property type="entry name" value="SEC14"/>
    <property type="match status" value="1"/>
</dbReference>
<dbReference type="KEGG" id="ehx:EMIHUDRAFT_361051"/>
<dbReference type="AlphaFoldDB" id="A0A0D3I9X9"/>
<dbReference type="PaxDb" id="2903-EOD08064"/>
<dbReference type="RefSeq" id="XP_005760493.1">
    <property type="nucleotide sequence ID" value="XM_005760436.1"/>
</dbReference>
<dbReference type="EnsemblProtists" id="EOD40388">
    <property type="protein sequence ID" value="EOD40388"/>
    <property type="gene ID" value="EMIHUDRAFT_361051"/>
</dbReference>
<dbReference type="EnsemblProtists" id="EOD08064">
    <property type="protein sequence ID" value="EOD08064"/>
    <property type="gene ID" value="EMIHUDRAFT_372044"/>
</dbReference>
<protein>
    <recommendedName>
        <fullName evidence="2">CRAL-TRIO domain-containing protein</fullName>
    </recommendedName>
</protein>
<dbReference type="InterPro" id="IPR001251">
    <property type="entry name" value="CRAL-TRIO_dom"/>
</dbReference>
<dbReference type="GeneID" id="17254215"/>
<reference evidence="4" key="1">
    <citation type="journal article" date="2013" name="Nature">
        <title>Pan genome of the phytoplankton Emiliania underpins its global distribution.</title>
        <authorList>
            <person name="Read B.A."/>
            <person name="Kegel J."/>
            <person name="Klute M.J."/>
            <person name="Kuo A."/>
            <person name="Lefebvre S.C."/>
            <person name="Maumus F."/>
            <person name="Mayer C."/>
            <person name="Miller J."/>
            <person name="Monier A."/>
            <person name="Salamov A."/>
            <person name="Young J."/>
            <person name="Aguilar M."/>
            <person name="Claverie J.M."/>
            <person name="Frickenhaus S."/>
            <person name="Gonzalez K."/>
            <person name="Herman E.K."/>
            <person name="Lin Y.C."/>
            <person name="Napier J."/>
            <person name="Ogata H."/>
            <person name="Sarno A.F."/>
            <person name="Shmutz J."/>
            <person name="Schroeder D."/>
            <person name="de Vargas C."/>
            <person name="Verret F."/>
            <person name="von Dassow P."/>
            <person name="Valentin K."/>
            <person name="Van de Peer Y."/>
            <person name="Wheeler G."/>
            <person name="Dacks J.B."/>
            <person name="Delwiche C.F."/>
            <person name="Dyhrman S.T."/>
            <person name="Glockner G."/>
            <person name="John U."/>
            <person name="Richards T."/>
            <person name="Worden A.Z."/>
            <person name="Zhang X."/>
            <person name="Grigoriev I.V."/>
            <person name="Allen A.E."/>
            <person name="Bidle K."/>
            <person name="Borodovsky M."/>
            <person name="Bowler C."/>
            <person name="Brownlee C."/>
            <person name="Cock J.M."/>
            <person name="Elias M."/>
            <person name="Gladyshev V.N."/>
            <person name="Groth M."/>
            <person name="Guda C."/>
            <person name="Hadaegh A."/>
            <person name="Iglesias-Rodriguez M.D."/>
            <person name="Jenkins J."/>
            <person name="Jones B.M."/>
            <person name="Lawson T."/>
            <person name="Leese F."/>
            <person name="Lindquist E."/>
            <person name="Lobanov A."/>
            <person name="Lomsadze A."/>
            <person name="Malik S.B."/>
            <person name="Marsh M.E."/>
            <person name="Mackinder L."/>
            <person name="Mock T."/>
            <person name="Mueller-Roeber B."/>
            <person name="Pagarete A."/>
            <person name="Parker M."/>
            <person name="Probert I."/>
            <person name="Quesneville H."/>
            <person name="Raines C."/>
            <person name="Rensing S.A."/>
            <person name="Riano-Pachon D.M."/>
            <person name="Richier S."/>
            <person name="Rokitta S."/>
            <person name="Shiraiwa Y."/>
            <person name="Soanes D.M."/>
            <person name="van der Giezen M."/>
            <person name="Wahlund T.M."/>
            <person name="Williams B."/>
            <person name="Wilson W."/>
            <person name="Wolfe G."/>
            <person name="Wurch L.L."/>
        </authorList>
    </citation>
    <scope>NUCLEOTIDE SEQUENCE</scope>
</reference>
<dbReference type="SUPFAM" id="SSF52087">
    <property type="entry name" value="CRAL/TRIO domain"/>
    <property type="match status" value="1"/>
</dbReference>
<name>A0A0D3I9X9_EMIH1</name>
<evidence type="ECO:0000313" key="4">
    <source>
        <dbReference type="Proteomes" id="UP000013827"/>
    </source>
</evidence>
<dbReference type="PROSITE" id="PS50191">
    <property type="entry name" value="CRAL_TRIO"/>
    <property type="match status" value="1"/>
</dbReference>
<dbReference type="Pfam" id="PF00650">
    <property type="entry name" value="CRAL_TRIO"/>
    <property type="match status" value="1"/>
</dbReference>
<dbReference type="InterPro" id="IPR036865">
    <property type="entry name" value="CRAL-TRIO_dom_sf"/>
</dbReference>
<proteinExistence type="predicted"/>
<dbReference type="Gene3D" id="3.40.525.10">
    <property type="entry name" value="CRAL-TRIO lipid binding domain"/>
    <property type="match status" value="1"/>
</dbReference>
<evidence type="ECO:0000256" key="1">
    <source>
        <dbReference type="SAM" id="MobiDB-lite"/>
    </source>
</evidence>
<reference evidence="3" key="2">
    <citation type="submission" date="2024-10" db="UniProtKB">
        <authorList>
            <consortium name="EnsemblProtists"/>
        </authorList>
    </citation>
    <scope>IDENTIFICATION</scope>
</reference>
<dbReference type="Proteomes" id="UP000013827">
    <property type="component" value="Unassembled WGS sequence"/>
</dbReference>
<accession>A0A0D3I9X9</accession>